<keyword evidence="3" id="KW-1185">Reference proteome</keyword>
<dbReference type="SUPFAM" id="SSF47616">
    <property type="entry name" value="GST C-terminal domain-like"/>
    <property type="match status" value="1"/>
</dbReference>
<evidence type="ECO:0000259" key="1">
    <source>
        <dbReference type="Pfam" id="PF00043"/>
    </source>
</evidence>
<accession>B4W3V5</accession>
<dbReference type="Pfam" id="PF00043">
    <property type="entry name" value="GST_C"/>
    <property type="match status" value="1"/>
</dbReference>
<name>B4W3V5_9CYAN</name>
<dbReference type="Gene3D" id="1.20.1050.10">
    <property type="match status" value="1"/>
</dbReference>
<dbReference type="EMBL" id="DS989876">
    <property type="protein sequence ID" value="EDX71113.1"/>
    <property type="molecule type" value="Genomic_DNA"/>
</dbReference>
<organism evidence="2 3">
    <name type="scientific">Coleofasciculus chthonoplastes PCC 7420</name>
    <dbReference type="NCBI Taxonomy" id="118168"/>
    <lineage>
        <taxon>Bacteria</taxon>
        <taxon>Bacillati</taxon>
        <taxon>Cyanobacteriota</taxon>
        <taxon>Cyanophyceae</taxon>
        <taxon>Coleofasciculales</taxon>
        <taxon>Coleofasciculaceae</taxon>
        <taxon>Coleofasciculus</taxon>
    </lineage>
</organism>
<evidence type="ECO:0000313" key="2">
    <source>
        <dbReference type="EMBL" id="EDX71113.1"/>
    </source>
</evidence>
<dbReference type="STRING" id="118168.MC7420_4300"/>
<dbReference type="Proteomes" id="UP000003835">
    <property type="component" value="Unassembled WGS sequence"/>
</dbReference>
<dbReference type="InterPro" id="IPR036282">
    <property type="entry name" value="Glutathione-S-Trfase_C_sf"/>
</dbReference>
<reference evidence="2 3" key="1">
    <citation type="submission" date="2008-07" db="EMBL/GenBank/DDBJ databases">
        <authorList>
            <person name="Tandeau de Marsac N."/>
            <person name="Ferriera S."/>
            <person name="Johnson J."/>
            <person name="Kravitz S."/>
            <person name="Beeson K."/>
            <person name="Sutton G."/>
            <person name="Rogers Y.-H."/>
            <person name="Friedman R."/>
            <person name="Frazier M."/>
            <person name="Venter J.C."/>
        </authorList>
    </citation>
    <scope>NUCLEOTIDE SEQUENCE [LARGE SCALE GENOMIC DNA]</scope>
    <source>
        <strain evidence="2 3">PCC 7420</strain>
    </source>
</reference>
<dbReference type="HOGENOM" id="CLU_3198453_0_0_3"/>
<proteinExistence type="predicted"/>
<dbReference type="AlphaFoldDB" id="B4W3V5"/>
<feature type="domain" description="Glutathione S-transferase C-terminal" evidence="1">
    <location>
        <begin position="3"/>
        <end position="38"/>
    </location>
</feature>
<gene>
    <name evidence="2" type="ORF">MC7420_4300</name>
</gene>
<dbReference type="InterPro" id="IPR004046">
    <property type="entry name" value="GST_C"/>
</dbReference>
<sequence length="45" mass="5058">MREELDIAIAFVDEELTYNTYIVGDDFTGADIMLAVSLLSFILKT</sequence>
<evidence type="ECO:0000313" key="3">
    <source>
        <dbReference type="Proteomes" id="UP000003835"/>
    </source>
</evidence>
<protein>
    <recommendedName>
        <fullName evidence="1">Glutathione S-transferase C-terminal domain-containing protein</fullName>
    </recommendedName>
</protein>